<feature type="transmembrane region" description="Helical" evidence="8">
    <location>
        <begin position="117"/>
        <end position="142"/>
    </location>
</feature>
<feature type="transmembrane region" description="Helical" evidence="8">
    <location>
        <begin position="78"/>
        <end position="97"/>
    </location>
</feature>
<evidence type="ECO:0000256" key="5">
    <source>
        <dbReference type="ARBA" id="ARBA00022989"/>
    </source>
</evidence>
<evidence type="ECO:0000256" key="6">
    <source>
        <dbReference type="ARBA" id="ARBA00023136"/>
    </source>
</evidence>
<dbReference type="RefSeq" id="WP_077590266.1">
    <property type="nucleotide sequence ID" value="NZ_CP019640.1"/>
</dbReference>
<comment type="similarity">
    <text evidence="7">Belongs to the ThrE exporter (TC 2.A.79) family.</text>
</comment>
<dbReference type="OrthoDB" id="9810047at2"/>
<dbReference type="EMBL" id="CP019640">
    <property type="protein sequence ID" value="AQQ54374.1"/>
    <property type="molecule type" value="Genomic_DNA"/>
</dbReference>
<evidence type="ECO:0000313" key="10">
    <source>
        <dbReference type="EMBL" id="AQQ54374.1"/>
    </source>
</evidence>
<dbReference type="GO" id="GO:0005886">
    <property type="term" value="C:plasma membrane"/>
    <property type="evidence" value="ECO:0007669"/>
    <property type="project" value="UniProtKB-SubCell"/>
</dbReference>
<evidence type="ECO:0000256" key="7">
    <source>
        <dbReference type="ARBA" id="ARBA00034125"/>
    </source>
</evidence>
<evidence type="ECO:0000259" key="9">
    <source>
        <dbReference type="Pfam" id="PF12821"/>
    </source>
</evidence>
<dbReference type="KEGG" id="pmar:B0X71_15540"/>
<keyword evidence="4 8" id="KW-0812">Transmembrane</keyword>
<evidence type="ECO:0000256" key="8">
    <source>
        <dbReference type="SAM" id="Phobius"/>
    </source>
</evidence>
<evidence type="ECO:0000256" key="2">
    <source>
        <dbReference type="ARBA" id="ARBA00022475"/>
    </source>
</evidence>
<organism evidence="10 11">
    <name type="scientific">Planococcus lenghuensis</name>
    <dbReference type="NCBI Taxonomy" id="2213202"/>
    <lineage>
        <taxon>Bacteria</taxon>
        <taxon>Bacillati</taxon>
        <taxon>Bacillota</taxon>
        <taxon>Bacilli</taxon>
        <taxon>Bacillales</taxon>
        <taxon>Caryophanaceae</taxon>
        <taxon>Planococcus</taxon>
    </lineage>
</organism>
<proteinExistence type="inferred from homology"/>
<dbReference type="PANTHER" id="PTHR34390:SF1">
    <property type="entry name" value="SUCCINATE TRANSPORTER SUBUNIT YJJB-RELATED"/>
    <property type="match status" value="1"/>
</dbReference>
<keyword evidence="3" id="KW-0997">Cell inner membrane</keyword>
<keyword evidence="2" id="KW-1003">Cell membrane</keyword>
<dbReference type="InterPro" id="IPR024528">
    <property type="entry name" value="ThrE_2"/>
</dbReference>
<dbReference type="GO" id="GO:0015744">
    <property type="term" value="P:succinate transport"/>
    <property type="evidence" value="ECO:0007669"/>
    <property type="project" value="TreeGrafter"/>
</dbReference>
<evidence type="ECO:0000256" key="4">
    <source>
        <dbReference type="ARBA" id="ARBA00022692"/>
    </source>
</evidence>
<keyword evidence="6 8" id="KW-0472">Membrane</keyword>
<comment type="subcellular location">
    <subcellularLocation>
        <location evidence="1">Cell membrane</location>
        <topology evidence="1">Multi-pass membrane protein</topology>
    </subcellularLocation>
</comment>
<dbReference type="AlphaFoldDB" id="A0A1Q2L1Y0"/>
<protein>
    <recommendedName>
        <fullName evidence="9">Threonine/Serine exporter ThrE domain-containing protein</fullName>
    </recommendedName>
</protein>
<dbReference type="Proteomes" id="UP000188184">
    <property type="component" value="Chromosome"/>
</dbReference>
<dbReference type="Pfam" id="PF12821">
    <property type="entry name" value="ThrE_2"/>
    <property type="match status" value="1"/>
</dbReference>
<evidence type="ECO:0000313" key="11">
    <source>
        <dbReference type="Proteomes" id="UP000188184"/>
    </source>
</evidence>
<reference evidence="10 11" key="1">
    <citation type="submission" date="2017-02" db="EMBL/GenBank/DDBJ databases">
        <title>The complete genomic sequence of a novel cold adapted crude oil-degrading bacterium Planococcus qaidamina Y42.</title>
        <authorList>
            <person name="Yang R."/>
        </authorList>
    </citation>
    <scope>NUCLEOTIDE SEQUENCE [LARGE SCALE GENOMIC DNA]</scope>
    <source>
        <strain evidence="10 11">Y42</strain>
    </source>
</reference>
<accession>A0A1Q2L1Y0</accession>
<dbReference type="PANTHER" id="PTHR34390">
    <property type="entry name" value="UPF0442 PROTEIN YJJB-RELATED"/>
    <property type="match status" value="1"/>
</dbReference>
<gene>
    <name evidence="10" type="ORF">B0X71_15540</name>
</gene>
<dbReference type="InterPro" id="IPR050539">
    <property type="entry name" value="ThrE_Dicarb/AminoAcid_Exp"/>
</dbReference>
<keyword evidence="11" id="KW-1185">Reference proteome</keyword>
<name>A0A1Q2L1Y0_9BACL</name>
<evidence type="ECO:0000256" key="3">
    <source>
        <dbReference type="ARBA" id="ARBA00022519"/>
    </source>
</evidence>
<sequence>MHWAIETLVAFIGGVSFSVLFNTPTRTLISCGLVGTSGYMVHSMYVGFGGDPVQATFFGAFVIAIAAHLLARSYRMPMIIFSVSGIIMLVPGSRAFNAMLNVVENDYLSALSYAGEALMISGAIAMGLVFAEVFMQLIFNLLRTRKSKKQASL</sequence>
<evidence type="ECO:0000256" key="1">
    <source>
        <dbReference type="ARBA" id="ARBA00004651"/>
    </source>
</evidence>
<keyword evidence="5 8" id="KW-1133">Transmembrane helix</keyword>
<feature type="transmembrane region" description="Helical" evidence="8">
    <location>
        <begin position="53"/>
        <end position="71"/>
    </location>
</feature>
<feature type="domain" description="Threonine/Serine exporter ThrE" evidence="9">
    <location>
        <begin position="7"/>
        <end position="133"/>
    </location>
</feature>